<evidence type="ECO:0000256" key="2">
    <source>
        <dbReference type="ARBA" id="ARBA00022801"/>
    </source>
</evidence>
<gene>
    <name evidence="4" type="ORF">ATO11_15005</name>
</gene>
<evidence type="ECO:0000313" key="4">
    <source>
        <dbReference type="EMBL" id="KNG92782.1"/>
    </source>
</evidence>
<comment type="caution">
    <text evidence="4">The sequence shown here is derived from an EMBL/GenBank/DDBJ whole genome shotgun (WGS) entry which is preliminary data.</text>
</comment>
<name>A0A0L1JM25_9RHOB</name>
<dbReference type="PATRIC" id="fig|1317121.7.peg.3725"/>
<evidence type="ECO:0000256" key="1">
    <source>
        <dbReference type="ARBA" id="ARBA00022729"/>
    </source>
</evidence>
<keyword evidence="2" id="KW-0378">Hydrolase</keyword>
<dbReference type="SUPFAM" id="SSF53474">
    <property type="entry name" value="alpha/beta-Hydrolases"/>
    <property type="match status" value="1"/>
</dbReference>
<organism evidence="4 5">
    <name type="scientific">Pseudaestuariivita atlantica</name>
    <dbReference type="NCBI Taxonomy" id="1317121"/>
    <lineage>
        <taxon>Bacteria</taxon>
        <taxon>Pseudomonadati</taxon>
        <taxon>Pseudomonadota</taxon>
        <taxon>Alphaproteobacteria</taxon>
        <taxon>Rhodobacterales</taxon>
        <taxon>Paracoccaceae</taxon>
        <taxon>Pseudaestuariivita</taxon>
    </lineage>
</organism>
<proteinExistence type="predicted"/>
<dbReference type="STRING" id="1317121.ATO11_15005"/>
<evidence type="ECO:0000256" key="3">
    <source>
        <dbReference type="SAM" id="SignalP"/>
    </source>
</evidence>
<dbReference type="Pfam" id="PF00756">
    <property type="entry name" value="Esterase"/>
    <property type="match status" value="1"/>
</dbReference>
<evidence type="ECO:0000313" key="5">
    <source>
        <dbReference type="Proteomes" id="UP000036938"/>
    </source>
</evidence>
<keyword evidence="1 3" id="KW-0732">Signal</keyword>
<accession>A0A0L1JM25</accession>
<dbReference type="PANTHER" id="PTHR43037:SF5">
    <property type="entry name" value="FERULOYL ESTERASE"/>
    <property type="match status" value="1"/>
</dbReference>
<dbReference type="Gene3D" id="3.40.50.1820">
    <property type="entry name" value="alpha/beta hydrolase"/>
    <property type="match status" value="1"/>
</dbReference>
<dbReference type="InterPro" id="IPR029058">
    <property type="entry name" value="AB_hydrolase_fold"/>
</dbReference>
<sequence>MRLVRLLQACLAAVVLAPAAWAQTCGGVDAPCEIAEGSYHIVLPEGEGPYPVMMFLHGFRGQAASLVRNGGTSRRATERGWAYIAPQGLTRPNGQGTSWSFHPNWPPQRDETAFFDAVLADAAERFGVDPDRAVLAGFSIGGSMVTYAACARPDQFMAYAPVSGSFWRPHPVDCAGPVRLLHTHGWRDGTVPLEGRYLGERNGMAFHQGDAFYAMDLFRTENGCRQTRPSAFEVGETFWRRRWEDCAPGSALEFALFAGGHGVPPGWADMVLDWAESLPLRP</sequence>
<feature type="signal peptide" evidence="3">
    <location>
        <begin position="1"/>
        <end position="22"/>
    </location>
</feature>
<reference evidence="4 5" key="1">
    <citation type="journal article" date="2015" name="Int. J. Syst. Evol. Microbiol.">
        <title>Aestuariivita atlantica sp. nov., isolated from deep sea sediment of the Atlantic Ocean.</title>
        <authorList>
            <person name="Li G."/>
            <person name="Lai Q."/>
            <person name="Du Y."/>
            <person name="Liu X."/>
            <person name="Sun F."/>
            <person name="Shao Z."/>
        </authorList>
    </citation>
    <scope>NUCLEOTIDE SEQUENCE [LARGE SCALE GENOMIC DNA]</scope>
    <source>
        <strain evidence="4 5">22II-S11-z3</strain>
    </source>
</reference>
<dbReference type="Proteomes" id="UP000036938">
    <property type="component" value="Unassembled WGS sequence"/>
</dbReference>
<feature type="chain" id="PRO_5005553705" evidence="3">
    <location>
        <begin position="23"/>
        <end position="282"/>
    </location>
</feature>
<protein>
    <submittedName>
        <fullName evidence="4">Polyhydroxybutyrate depolymerase</fullName>
    </submittedName>
</protein>
<keyword evidence="5" id="KW-1185">Reference proteome</keyword>
<dbReference type="InterPro" id="IPR050955">
    <property type="entry name" value="Plant_Biomass_Hydrol_Est"/>
</dbReference>
<dbReference type="PANTHER" id="PTHR43037">
    <property type="entry name" value="UNNAMED PRODUCT-RELATED"/>
    <property type="match status" value="1"/>
</dbReference>
<dbReference type="GO" id="GO:0016787">
    <property type="term" value="F:hydrolase activity"/>
    <property type="evidence" value="ECO:0007669"/>
    <property type="project" value="UniProtKB-KW"/>
</dbReference>
<dbReference type="EMBL" id="AQQZ01000007">
    <property type="protein sequence ID" value="KNG92782.1"/>
    <property type="molecule type" value="Genomic_DNA"/>
</dbReference>
<dbReference type="AlphaFoldDB" id="A0A0L1JM25"/>
<dbReference type="InterPro" id="IPR000801">
    <property type="entry name" value="Esterase-like"/>
</dbReference>
<dbReference type="RefSeq" id="WP_050531725.1">
    <property type="nucleotide sequence ID" value="NZ_AQQZ01000007.1"/>
</dbReference>